<dbReference type="Proteomes" id="UP000077177">
    <property type="component" value="Chromosome"/>
</dbReference>
<dbReference type="EMBL" id="CP011390">
    <property type="protein sequence ID" value="ANE51358.1"/>
    <property type="molecule type" value="Genomic_DNA"/>
</dbReference>
<dbReference type="Gene3D" id="3.40.50.1240">
    <property type="entry name" value="Phosphoglycerate mutase-like"/>
    <property type="match status" value="1"/>
</dbReference>
<dbReference type="PANTHER" id="PTHR47623">
    <property type="entry name" value="OS09G0287300 PROTEIN"/>
    <property type="match status" value="1"/>
</dbReference>
<dbReference type="SUPFAM" id="SSF53254">
    <property type="entry name" value="Phosphoglycerate mutase-like"/>
    <property type="match status" value="1"/>
</dbReference>
<dbReference type="RefSeq" id="WP_066405306.1">
    <property type="nucleotide sequence ID" value="NZ_CP011390.1"/>
</dbReference>
<dbReference type="AlphaFoldDB" id="A0A172TWL1"/>
<dbReference type="InterPro" id="IPR013078">
    <property type="entry name" value="His_Pase_superF_clade-1"/>
</dbReference>
<dbReference type="SMART" id="SM00855">
    <property type="entry name" value="PGAM"/>
    <property type="match status" value="1"/>
</dbReference>
<evidence type="ECO:0000313" key="3">
    <source>
        <dbReference type="Proteomes" id="UP000077177"/>
    </source>
</evidence>
<gene>
    <name evidence="2" type="ORF">SY85_13385</name>
</gene>
<dbReference type="OrthoDB" id="9810154at2"/>
<reference evidence="3" key="1">
    <citation type="submission" date="2015-01" db="EMBL/GenBank/DDBJ databases">
        <title>Flavisolibacter sp./LCS9/ whole genome sequencing.</title>
        <authorList>
            <person name="Kim M.K."/>
            <person name="Srinivasan S."/>
            <person name="Lee J.-J."/>
        </authorList>
    </citation>
    <scope>NUCLEOTIDE SEQUENCE [LARGE SCALE GENOMIC DNA]</scope>
    <source>
        <strain evidence="3">LCS9</strain>
    </source>
</reference>
<dbReference type="STRING" id="1492898.SY85_13385"/>
<feature type="binding site" evidence="1">
    <location>
        <position position="58"/>
    </location>
    <ligand>
        <name>substrate</name>
    </ligand>
</feature>
<dbReference type="InterPro" id="IPR029033">
    <property type="entry name" value="His_PPase_superfam"/>
</dbReference>
<dbReference type="CDD" id="cd07067">
    <property type="entry name" value="HP_PGM_like"/>
    <property type="match status" value="1"/>
</dbReference>
<accession>A0A172TWL1</accession>
<reference evidence="2 3" key="2">
    <citation type="journal article" date="2016" name="Int. J. Syst. Evol. Microbiol.">
        <title>Flavisolibacter tropicus sp. nov., isolated from tropical soil.</title>
        <authorList>
            <person name="Lee J.J."/>
            <person name="Kang M.S."/>
            <person name="Kim G.S."/>
            <person name="Lee C.S."/>
            <person name="Lim S."/>
            <person name="Lee J."/>
            <person name="Roh S.H."/>
            <person name="Kang H."/>
            <person name="Ha J.M."/>
            <person name="Bae S."/>
            <person name="Jung H.Y."/>
            <person name="Kim M.K."/>
        </authorList>
    </citation>
    <scope>NUCLEOTIDE SEQUENCE [LARGE SCALE GENOMIC DNA]</scope>
    <source>
        <strain evidence="2 3">LCS9</strain>
    </source>
</reference>
<dbReference type="PANTHER" id="PTHR47623:SF1">
    <property type="entry name" value="OS09G0287300 PROTEIN"/>
    <property type="match status" value="1"/>
</dbReference>
<name>A0A172TWL1_9BACT</name>
<protein>
    <submittedName>
        <fullName evidence="2">Phosphohistidine phosphatase</fullName>
    </submittedName>
</protein>
<dbReference type="Pfam" id="PF00300">
    <property type="entry name" value="His_Phos_1"/>
    <property type="match status" value="1"/>
</dbReference>
<evidence type="ECO:0000256" key="1">
    <source>
        <dbReference type="PIRSR" id="PIRSR613078-2"/>
    </source>
</evidence>
<dbReference type="PATRIC" id="fig|1492898.3.peg.2889"/>
<keyword evidence="3" id="KW-1185">Reference proteome</keyword>
<organism evidence="2 3">
    <name type="scientific">Flavisolibacter tropicus</name>
    <dbReference type="NCBI Taxonomy" id="1492898"/>
    <lineage>
        <taxon>Bacteria</taxon>
        <taxon>Pseudomonadati</taxon>
        <taxon>Bacteroidota</taxon>
        <taxon>Chitinophagia</taxon>
        <taxon>Chitinophagales</taxon>
        <taxon>Chitinophagaceae</taxon>
        <taxon>Flavisolibacter</taxon>
    </lineage>
</organism>
<proteinExistence type="predicted"/>
<evidence type="ECO:0000313" key="2">
    <source>
        <dbReference type="EMBL" id="ANE51358.1"/>
    </source>
</evidence>
<dbReference type="KEGG" id="fla:SY85_13385"/>
<sequence length="165" mass="18988">MKTLLVVRHAKSSWDRFDQPDMERPLNDRGKKDAPDMAERLKEKNIKIDLFVSSPAKRAKKTARLFAEEYKVAKDDVLIKEELYEPSLDNFYRVVASLPDKQDIVALFSHNPGITEFANTLTNVRIDDMPTCGIFAVSAAVDKWEAFKDAEKQFLFFDYPKNPLT</sequence>